<name>A0A7W9PVZ6_9ACTN</name>
<evidence type="ECO:0000259" key="2">
    <source>
        <dbReference type="Pfam" id="PF01882"/>
    </source>
</evidence>
<accession>A0A7W9PVZ6</accession>
<dbReference type="EMBL" id="JACHJK010000006">
    <property type="protein sequence ID" value="MBB5928287.1"/>
    <property type="molecule type" value="Genomic_DNA"/>
</dbReference>
<protein>
    <submittedName>
        <fullName evidence="3">Uncharacterized protein (DUF58 family)</fullName>
    </submittedName>
</protein>
<evidence type="ECO:0000313" key="3">
    <source>
        <dbReference type="EMBL" id="MBB5928287.1"/>
    </source>
</evidence>
<gene>
    <name evidence="3" type="ORF">FHS34_003756</name>
</gene>
<keyword evidence="1" id="KW-0472">Membrane</keyword>
<dbReference type="Proteomes" id="UP000585836">
    <property type="component" value="Unassembled WGS sequence"/>
</dbReference>
<feature type="transmembrane region" description="Helical" evidence="1">
    <location>
        <begin position="30"/>
        <end position="48"/>
    </location>
</feature>
<organism evidence="3 4">
    <name type="scientific">Streptomyces echinatus</name>
    <dbReference type="NCBI Taxonomy" id="67293"/>
    <lineage>
        <taxon>Bacteria</taxon>
        <taxon>Bacillati</taxon>
        <taxon>Actinomycetota</taxon>
        <taxon>Actinomycetes</taxon>
        <taxon>Kitasatosporales</taxon>
        <taxon>Streptomycetaceae</taxon>
        <taxon>Streptomyces</taxon>
    </lineage>
</organism>
<sequence length="381" mass="40769">MLTRSGLVVALAAAILLSTGALLDYPELTLLGFACLIAILAAALWMLAKPDLLVHRQIRPGRVTEGEEAVGVITVTNEMSRRCPPITAAEWVAGRSVGVPLPSLAPRAGHSMTYALPTSRRGVYKVGPLTIGHTDPLRLMAVTKQYATESTLYVHPQTDLVHPVPTGQSRDQDGPTSSLAPQGGIAFHSLRDYVSGDDWRLIHWKSSARTGQLMVRHNVVPNEPRLMILLDTSESPYTEKSFEDAVSAAASLCVAAVRAGFPLELRTTGGGMTAADQTGEGLTPTLDLLAGVERDRQDPGLAALPSMVPEQGAVSLGVVTGQPEPAMLTALPQVRSRFMMISLVQFADTYAAPPSALHGVVSMNVRSREEFAATWNDLVRR</sequence>
<dbReference type="AlphaFoldDB" id="A0A7W9PVZ6"/>
<dbReference type="Pfam" id="PF01882">
    <property type="entry name" value="DUF58"/>
    <property type="match status" value="1"/>
</dbReference>
<feature type="domain" description="DUF58" evidence="2">
    <location>
        <begin position="190"/>
        <end position="260"/>
    </location>
</feature>
<reference evidence="3 4" key="1">
    <citation type="submission" date="2020-08" db="EMBL/GenBank/DDBJ databases">
        <title>Genomic Encyclopedia of Type Strains, Phase III (KMG-III): the genomes of soil and plant-associated and newly described type strains.</title>
        <authorList>
            <person name="Whitman W."/>
        </authorList>
    </citation>
    <scope>NUCLEOTIDE SEQUENCE [LARGE SCALE GENOMIC DNA]</scope>
    <source>
        <strain evidence="3 4">CECT 3313</strain>
    </source>
</reference>
<proteinExistence type="predicted"/>
<dbReference type="PANTHER" id="PTHR34351:SF1">
    <property type="entry name" value="SLR1927 PROTEIN"/>
    <property type="match status" value="1"/>
</dbReference>
<evidence type="ECO:0000313" key="4">
    <source>
        <dbReference type="Proteomes" id="UP000585836"/>
    </source>
</evidence>
<dbReference type="InterPro" id="IPR002881">
    <property type="entry name" value="DUF58"/>
</dbReference>
<keyword evidence="4" id="KW-1185">Reference proteome</keyword>
<keyword evidence="1" id="KW-1133">Transmembrane helix</keyword>
<keyword evidence="1" id="KW-0812">Transmembrane</keyword>
<comment type="caution">
    <text evidence="3">The sequence shown here is derived from an EMBL/GenBank/DDBJ whole genome shotgun (WGS) entry which is preliminary data.</text>
</comment>
<dbReference type="RefSeq" id="WP_184966679.1">
    <property type="nucleotide sequence ID" value="NZ_BAAAWF010000051.1"/>
</dbReference>
<dbReference type="PANTHER" id="PTHR34351">
    <property type="entry name" value="SLR1927 PROTEIN-RELATED"/>
    <property type="match status" value="1"/>
</dbReference>
<evidence type="ECO:0000256" key="1">
    <source>
        <dbReference type="SAM" id="Phobius"/>
    </source>
</evidence>